<reference evidence="1" key="1">
    <citation type="submission" date="2020-08" db="EMBL/GenBank/DDBJ databases">
        <title>Whole genome shotgun sequence of Polymorphospora rubra NBRC 101157.</title>
        <authorList>
            <person name="Komaki H."/>
            <person name="Tamura T."/>
        </authorList>
    </citation>
    <scope>NUCLEOTIDE SEQUENCE</scope>
    <source>
        <strain evidence="1">NBRC 101157</strain>
    </source>
</reference>
<dbReference type="Pfam" id="PF12691">
    <property type="entry name" value="Phage_tail_terminator_6"/>
    <property type="match status" value="1"/>
</dbReference>
<name>A0A810MUF8_9ACTN</name>
<protein>
    <recommendedName>
        <fullName evidence="3">Tail terminator</fullName>
    </recommendedName>
</protein>
<dbReference type="AlphaFoldDB" id="A0A810MUF8"/>
<organism evidence="1 2">
    <name type="scientific">Polymorphospora rubra</name>
    <dbReference type="NCBI Taxonomy" id="338584"/>
    <lineage>
        <taxon>Bacteria</taxon>
        <taxon>Bacillati</taxon>
        <taxon>Actinomycetota</taxon>
        <taxon>Actinomycetes</taxon>
        <taxon>Micromonosporales</taxon>
        <taxon>Micromonosporaceae</taxon>
        <taxon>Polymorphospora</taxon>
    </lineage>
</organism>
<accession>A0A810MUF8</accession>
<dbReference type="KEGG" id="pry:Prubr_11710"/>
<keyword evidence="2" id="KW-1185">Reference proteome</keyword>
<evidence type="ECO:0008006" key="3">
    <source>
        <dbReference type="Google" id="ProtNLM"/>
    </source>
</evidence>
<evidence type="ECO:0000313" key="2">
    <source>
        <dbReference type="Proteomes" id="UP000680866"/>
    </source>
</evidence>
<gene>
    <name evidence="1" type="ORF">Prubr_11710</name>
</gene>
<proteinExistence type="predicted"/>
<sequence>MGWTTDLLEGCAEHLAAASVGLWLPNGVYGPDDIGIVIRDVPQTPNRLITLANYPVGTDLPGMADHISAIQIRIRAGRDPRECDDLADDVFDALDSAMGLRWRGIPIKQIWRQSYTSLGKDGNGRWERSENYYIDSMRPTAHRTD</sequence>
<dbReference type="Proteomes" id="UP000680866">
    <property type="component" value="Chromosome"/>
</dbReference>
<dbReference type="InterPro" id="IPR024411">
    <property type="entry name" value="Tail_terminator_phage"/>
</dbReference>
<dbReference type="EMBL" id="AP023359">
    <property type="protein sequence ID" value="BCJ64150.1"/>
    <property type="molecule type" value="Genomic_DNA"/>
</dbReference>
<dbReference type="RefSeq" id="WP_212822312.1">
    <property type="nucleotide sequence ID" value="NZ_AP023359.1"/>
</dbReference>
<evidence type="ECO:0000313" key="1">
    <source>
        <dbReference type="EMBL" id="BCJ64150.1"/>
    </source>
</evidence>